<feature type="signal peptide" evidence="1">
    <location>
        <begin position="1"/>
        <end position="28"/>
    </location>
</feature>
<dbReference type="OrthoDB" id="10006218at2759"/>
<dbReference type="Proteomes" id="UP000193920">
    <property type="component" value="Unassembled WGS sequence"/>
</dbReference>
<comment type="caution">
    <text evidence="2">The sequence shown here is derived from an EMBL/GenBank/DDBJ whole genome shotgun (WGS) entry which is preliminary data.</text>
</comment>
<feature type="chain" id="PRO_5013186411" description="Methyltransferase FkbM domain-containing protein" evidence="1">
    <location>
        <begin position="29"/>
        <end position="328"/>
    </location>
</feature>
<keyword evidence="1" id="KW-0732">Signal</keyword>
<dbReference type="EMBL" id="MCOG01000138">
    <property type="protein sequence ID" value="ORY38081.1"/>
    <property type="molecule type" value="Genomic_DNA"/>
</dbReference>
<protein>
    <recommendedName>
        <fullName evidence="4">Methyltransferase FkbM domain-containing protein</fullName>
    </recommendedName>
</protein>
<keyword evidence="3" id="KW-1185">Reference proteome</keyword>
<evidence type="ECO:0000256" key="1">
    <source>
        <dbReference type="SAM" id="SignalP"/>
    </source>
</evidence>
<dbReference type="SUPFAM" id="SSF53335">
    <property type="entry name" value="S-adenosyl-L-methionine-dependent methyltransferases"/>
    <property type="match status" value="1"/>
</dbReference>
<dbReference type="PANTHER" id="PTHR32026">
    <property type="entry name" value="METHYLTRANSFERASE-LIKE PROTEIN 24"/>
    <property type="match status" value="1"/>
</dbReference>
<accession>A0A1Y2BTK6</accession>
<sequence>MDINNINNKLLIIALLIISVLFINTTNATTYDNDSELLSFCKKECHNKKLNTERFCKKCQTLERRARQKRQEKNENFEGLDYYTLLKKINYELLVLEAKIGNQSLNFIRLGKKNDGGYVVPTKALEAADVLMGYGISDDISFERDFSKNYNKISYGFDCGVRNITTGDPKCHFLSECIGSSDYLYKNQKSSGVISSFTEQRQRLNLTNKKILIKMDIEGAEYNVMEDILKYSKDITGIVLEVHDVDKKSKELLKILYSLDENFILVHVHGNNCSGKVRRINLPKVLELTYINKYLVDTYQISSNQKHPLPIDQVNCISNPEHTFEIKV</sequence>
<dbReference type="PANTHER" id="PTHR32026:SF10">
    <property type="entry name" value="METHYLTRANSFERASE-LIKE PROTEIN 24-RELATED"/>
    <property type="match status" value="1"/>
</dbReference>
<dbReference type="AlphaFoldDB" id="A0A1Y2BTK6"/>
<evidence type="ECO:0008006" key="4">
    <source>
        <dbReference type="Google" id="ProtNLM"/>
    </source>
</evidence>
<organism evidence="2 3">
    <name type="scientific">Neocallimastix californiae</name>
    <dbReference type="NCBI Taxonomy" id="1754190"/>
    <lineage>
        <taxon>Eukaryota</taxon>
        <taxon>Fungi</taxon>
        <taxon>Fungi incertae sedis</taxon>
        <taxon>Chytridiomycota</taxon>
        <taxon>Chytridiomycota incertae sedis</taxon>
        <taxon>Neocallimastigomycetes</taxon>
        <taxon>Neocallimastigales</taxon>
        <taxon>Neocallimastigaceae</taxon>
        <taxon>Neocallimastix</taxon>
    </lineage>
</organism>
<reference evidence="2 3" key="1">
    <citation type="submission" date="2016-08" db="EMBL/GenBank/DDBJ databases">
        <title>A Parts List for Fungal Cellulosomes Revealed by Comparative Genomics.</title>
        <authorList>
            <consortium name="DOE Joint Genome Institute"/>
            <person name="Haitjema C.H."/>
            <person name="Gilmore S.P."/>
            <person name="Henske J.K."/>
            <person name="Solomon K.V."/>
            <person name="De Groot R."/>
            <person name="Kuo A."/>
            <person name="Mondo S.J."/>
            <person name="Salamov A.A."/>
            <person name="Labutti K."/>
            <person name="Zhao Z."/>
            <person name="Chiniquy J."/>
            <person name="Barry K."/>
            <person name="Brewer H.M."/>
            <person name="Purvine S.O."/>
            <person name="Wright A.T."/>
            <person name="Boxma B."/>
            <person name="Van Alen T."/>
            <person name="Hackstein J.H."/>
            <person name="Baker S.E."/>
            <person name="Grigoriev I.V."/>
            <person name="O'Malley M.A."/>
        </authorList>
    </citation>
    <scope>NUCLEOTIDE SEQUENCE [LARGE SCALE GENOMIC DNA]</scope>
    <source>
        <strain evidence="2 3">G1</strain>
    </source>
</reference>
<dbReference type="Gene3D" id="3.40.50.150">
    <property type="entry name" value="Vaccinia Virus protein VP39"/>
    <property type="match status" value="1"/>
</dbReference>
<proteinExistence type="predicted"/>
<dbReference type="InterPro" id="IPR026913">
    <property type="entry name" value="METTL24"/>
</dbReference>
<evidence type="ECO:0000313" key="3">
    <source>
        <dbReference type="Proteomes" id="UP000193920"/>
    </source>
</evidence>
<dbReference type="InterPro" id="IPR029063">
    <property type="entry name" value="SAM-dependent_MTases_sf"/>
</dbReference>
<evidence type="ECO:0000313" key="2">
    <source>
        <dbReference type="EMBL" id="ORY38081.1"/>
    </source>
</evidence>
<name>A0A1Y2BTK6_9FUNG</name>
<gene>
    <name evidence="2" type="ORF">LY90DRAFT_672650</name>
</gene>